<gene>
    <name evidence="1" type="ORF">SAMN05192565_12047</name>
</gene>
<dbReference type="Proteomes" id="UP000199229">
    <property type="component" value="Unassembled WGS sequence"/>
</dbReference>
<dbReference type="AlphaFoldDB" id="A0A1I2W6I9"/>
<dbReference type="Gene3D" id="3.40.1410.10">
    <property type="entry name" value="Chorismate lyase-like"/>
    <property type="match status" value="1"/>
</dbReference>
<dbReference type="RefSeq" id="WP_091973886.1">
    <property type="nucleotide sequence ID" value="NZ_FOPM01000020.1"/>
</dbReference>
<dbReference type="STRING" id="582675.SAMN05192565_12047"/>
<accession>A0A1I2W6I9</accession>
<protein>
    <recommendedName>
        <fullName evidence="3">Chorismate lyase</fullName>
    </recommendedName>
</protein>
<dbReference type="OrthoDB" id="7862147at2"/>
<reference evidence="2" key="1">
    <citation type="submission" date="2016-10" db="EMBL/GenBank/DDBJ databases">
        <authorList>
            <person name="Varghese N."/>
            <person name="Submissions S."/>
        </authorList>
    </citation>
    <scope>NUCLEOTIDE SEQUENCE [LARGE SCALE GENOMIC DNA]</scope>
    <source>
        <strain evidence="2">Gh-105</strain>
    </source>
</reference>
<dbReference type="InterPro" id="IPR028978">
    <property type="entry name" value="Chorismate_lyase_/UTRA_dom_sf"/>
</dbReference>
<dbReference type="EMBL" id="FOPM01000020">
    <property type="protein sequence ID" value="SFG97015.1"/>
    <property type="molecule type" value="Genomic_DNA"/>
</dbReference>
<sequence>MNQPVDRPQREASAQSLVAVLTARLLTGSSATAILEDWCAERGFPDAQLRAERLPGCERPPEAAQRDHFNLAAGETVRHRRVRLVCGPYVLSMADNWYVPARLTPAMNRSLDTTEVPFGRVVNALAPTRRTLDLRTLCAVGADPEPDMALFTVTALLATPDGVPFCAVEETYFGGVLRR</sequence>
<evidence type="ECO:0000313" key="1">
    <source>
        <dbReference type="EMBL" id="SFG97015.1"/>
    </source>
</evidence>
<evidence type="ECO:0008006" key="3">
    <source>
        <dbReference type="Google" id="ProtNLM"/>
    </source>
</evidence>
<proteinExistence type="predicted"/>
<keyword evidence="2" id="KW-1185">Reference proteome</keyword>
<evidence type="ECO:0000313" key="2">
    <source>
        <dbReference type="Proteomes" id="UP000199229"/>
    </source>
</evidence>
<dbReference type="SUPFAM" id="SSF64288">
    <property type="entry name" value="Chorismate lyase-like"/>
    <property type="match status" value="1"/>
</dbReference>
<name>A0A1I2W6I9_9HYPH</name>
<organism evidence="1 2">
    <name type="scientific">Methylobacterium gossipiicola</name>
    <dbReference type="NCBI Taxonomy" id="582675"/>
    <lineage>
        <taxon>Bacteria</taxon>
        <taxon>Pseudomonadati</taxon>
        <taxon>Pseudomonadota</taxon>
        <taxon>Alphaproteobacteria</taxon>
        <taxon>Hyphomicrobiales</taxon>
        <taxon>Methylobacteriaceae</taxon>
        <taxon>Methylobacterium</taxon>
    </lineage>
</organism>